<comment type="caution">
    <text evidence="1">The sequence shown here is derived from an EMBL/GenBank/DDBJ whole genome shotgun (WGS) entry which is preliminary data.</text>
</comment>
<organism evidence="1 2">
    <name type="scientific">Xylaria bambusicola</name>
    <dbReference type="NCBI Taxonomy" id="326684"/>
    <lineage>
        <taxon>Eukaryota</taxon>
        <taxon>Fungi</taxon>
        <taxon>Dikarya</taxon>
        <taxon>Ascomycota</taxon>
        <taxon>Pezizomycotina</taxon>
        <taxon>Sordariomycetes</taxon>
        <taxon>Xylariomycetidae</taxon>
        <taxon>Xylariales</taxon>
        <taxon>Xylariaceae</taxon>
        <taxon>Xylaria</taxon>
    </lineage>
</organism>
<proteinExistence type="predicted"/>
<dbReference type="AlphaFoldDB" id="A0AAN7UV11"/>
<gene>
    <name evidence="1" type="ORF">RRF57_011485</name>
</gene>
<dbReference type="Proteomes" id="UP001305414">
    <property type="component" value="Unassembled WGS sequence"/>
</dbReference>
<accession>A0AAN7UV11</accession>
<evidence type="ECO:0000313" key="2">
    <source>
        <dbReference type="Proteomes" id="UP001305414"/>
    </source>
</evidence>
<protein>
    <submittedName>
        <fullName evidence="1">Uncharacterized protein</fullName>
    </submittedName>
</protein>
<name>A0AAN7UV11_9PEZI</name>
<dbReference type="EMBL" id="JAWHQM010000057">
    <property type="protein sequence ID" value="KAK5635773.1"/>
    <property type="molecule type" value="Genomic_DNA"/>
</dbReference>
<reference evidence="1 2" key="1">
    <citation type="submission" date="2023-10" db="EMBL/GenBank/DDBJ databases">
        <title>Draft genome sequence of Xylaria bambusicola isolate GMP-LS, the root and basal stem rot pathogen of sugarcane in Indonesia.</title>
        <authorList>
            <person name="Selvaraj P."/>
            <person name="Muralishankar V."/>
            <person name="Muruganantham S."/>
            <person name="Sp S."/>
            <person name="Haryani S."/>
            <person name="Lau K.J.X."/>
            <person name="Naqvi N.I."/>
        </authorList>
    </citation>
    <scope>NUCLEOTIDE SEQUENCE [LARGE SCALE GENOMIC DNA]</scope>
    <source>
        <strain evidence="1">GMP-LS</strain>
    </source>
</reference>
<keyword evidence="2" id="KW-1185">Reference proteome</keyword>
<evidence type="ECO:0000313" key="1">
    <source>
        <dbReference type="EMBL" id="KAK5635773.1"/>
    </source>
</evidence>
<sequence length="231" mass="27209">MSHLTEFSNALAFLERLLREEVSDLEMDHRDHGKLGWFCVQFPLAGMLPLAYITEYYSRLHVEVEGSRLKPERKAIHRQFMTKAYLAYRAAQYQPHSGTKHHLRGCLFHITQALQIIEKSKEYDDEQPVHWSEVYPATFLEGYANHTPPEEYWLLFKLESLWPVLDLSVRVLRLVMPDCQETWDEWEATLYQEGWLQQFILDSRLSLAKIPLDASRQIDMARPSNLEDTVD</sequence>